<keyword evidence="1" id="KW-1133">Transmembrane helix</keyword>
<accession>A0A3D9UHN2</accession>
<keyword evidence="1" id="KW-0812">Transmembrane</keyword>
<comment type="caution">
    <text evidence="2">The sequence shown here is derived from an EMBL/GenBank/DDBJ whole genome shotgun (WGS) entry which is preliminary data.</text>
</comment>
<protein>
    <submittedName>
        <fullName evidence="2">Uncharacterized protein</fullName>
    </submittedName>
</protein>
<gene>
    <name evidence="2" type="ORF">BDD26_2233</name>
</gene>
<sequence>MEKYRFSDNAFLYSLWLFWAITLGLYVYGANISCAITAILSFLALVFYFTNMKQRIKAMFGKKN</sequence>
<evidence type="ECO:0000313" key="2">
    <source>
        <dbReference type="EMBL" id="REF27450.1"/>
    </source>
</evidence>
<evidence type="ECO:0000256" key="1">
    <source>
        <dbReference type="SAM" id="Phobius"/>
    </source>
</evidence>
<dbReference type="AlphaFoldDB" id="A0A3D9UHN2"/>
<dbReference type="EMBL" id="QTUB01000001">
    <property type="protein sequence ID" value="REF27450.1"/>
    <property type="molecule type" value="Genomic_DNA"/>
</dbReference>
<name>A0A3D9UHN2_9GAMM</name>
<reference evidence="2 3" key="1">
    <citation type="submission" date="2018-08" db="EMBL/GenBank/DDBJ databases">
        <title>Genomic Encyclopedia of Archaeal and Bacterial Type Strains, Phase II (KMG-II): from individual species to whole genera.</title>
        <authorList>
            <person name="Goeker M."/>
        </authorList>
    </citation>
    <scope>NUCLEOTIDE SEQUENCE [LARGE SCALE GENOMIC DNA]</scope>
    <source>
        <strain evidence="2 3">DSM 17905</strain>
    </source>
</reference>
<keyword evidence="1" id="KW-0472">Membrane</keyword>
<organism evidence="2 3">
    <name type="scientific">Xenorhabdus cabanillasii</name>
    <dbReference type="NCBI Taxonomy" id="351673"/>
    <lineage>
        <taxon>Bacteria</taxon>
        <taxon>Pseudomonadati</taxon>
        <taxon>Pseudomonadota</taxon>
        <taxon>Gammaproteobacteria</taxon>
        <taxon>Enterobacterales</taxon>
        <taxon>Morganellaceae</taxon>
        <taxon>Xenorhabdus</taxon>
    </lineage>
</organism>
<evidence type="ECO:0000313" key="3">
    <source>
        <dbReference type="Proteomes" id="UP000256294"/>
    </source>
</evidence>
<keyword evidence="3" id="KW-1185">Reference proteome</keyword>
<feature type="transmembrane region" description="Helical" evidence="1">
    <location>
        <begin position="16"/>
        <end position="49"/>
    </location>
</feature>
<dbReference type="Proteomes" id="UP000256294">
    <property type="component" value="Unassembled WGS sequence"/>
</dbReference>
<proteinExistence type="predicted"/>